<protein>
    <submittedName>
        <fullName evidence="1">Uncharacterized protein</fullName>
    </submittedName>
</protein>
<dbReference type="AlphaFoldDB" id="A0A9D4QQ82"/>
<reference evidence="1" key="1">
    <citation type="journal article" date="2019" name="bioRxiv">
        <title>The Genome of the Zebra Mussel, Dreissena polymorpha: A Resource for Invasive Species Research.</title>
        <authorList>
            <person name="McCartney M.A."/>
            <person name="Auch B."/>
            <person name="Kono T."/>
            <person name="Mallez S."/>
            <person name="Zhang Y."/>
            <person name="Obille A."/>
            <person name="Becker A."/>
            <person name="Abrahante J.E."/>
            <person name="Garbe J."/>
            <person name="Badalamenti J.P."/>
            <person name="Herman A."/>
            <person name="Mangelson H."/>
            <person name="Liachko I."/>
            <person name="Sullivan S."/>
            <person name="Sone E.D."/>
            <person name="Koren S."/>
            <person name="Silverstein K.A.T."/>
            <person name="Beckman K.B."/>
            <person name="Gohl D.M."/>
        </authorList>
    </citation>
    <scope>NUCLEOTIDE SEQUENCE</scope>
    <source>
        <strain evidence="1">Duluth1</strain>
        <tissue evidence="1">Whole animal</tissue>
    </source>
</reference>
<accession>A0A9D4QQ82</accession>
<comment type="caution">
    <text evidence="1">The sequence shown here is derived from an EMBL/GenBank/DDBJ whole genome shotgun (WGS) entry which is preliminary data.</text>
</comment>
<name>A0A9D4QQ82_DREPO</name>
<keyword evidence="2" id="KW-1185">Reference proteome</keyword>
<proteinExistence type="predicted"/>
<sequence>MCRFTRLLPDGYSTVHDHFPIAIRPYTSSEPDPLDLYPSYFRSLCTTVVRPSRYGRVKIWWRSSCGPLGRAEIVKGSRIGRGDRAEIGKMVEWTS</sequence>
<dbReference type="Proteomes" id="UP000828390">
    <property type="component" value="Unassembled WGS sequence"/>
</dbReference>
<reference evidence="1" key="2">
    <citation type="submission" date="2020-11" db="EMBL/GenBank/DDBJ databases">
        <authorList>
            <person name="McCartney M.A."/>
            <person name="Auch B."/>
            <person name="Kono T."/>
            <person name="Mallez S."/>
            <person name="Becker A."/>
            <person name="Gohl D.M."/>
            <person name="Silverstein K.A.T."/>
            <person name="Koren S."/>
            <person name="Bechman K.B."/>
            <person name="Herman A."/>
            <person name="Abrahante J.E."/>
            <person name="Garbe J."/>
        </authorList>
    </citation>
    <scope>NUCLEOTIDE SEQUENCE</scope>
    <source>
        <strain evidence="1">Duluth1</strain>
        <tissue evidence="1">Whole animal</tissue>
    </source>
</reference>
<organism evidence="1 2">
    <name type="scientific">Dreissena polymorpha</name>
    <name type="common">Zebra mussel</name>
    <name type="synonym">Mytilus polymorpha</name>
    <dbReference type="NCBI Taxonomy" id="45954"/>
    <lineage>
        <taxon>Eukaryota</taxon>
        <taxon>Metazoa</taxon>
        <taxon>Spiralia</taxon>
        <taxon>Lophotrochozoa</taxon>
        <taxon>Mollusca</taxon>
        <taxon>Bivalvia</taxon>
        <taxon>Autobranchia</taxon>
        <taxon>Heteroconchia</taxon>
        <taxon>Euheterodonta</taxon>
        <taxon>Imparidentia</taxon>
        <taxon>Neoheterodontei</taxon>
        <taxon>Myida</taxon>
        <taxon>Dreissenoidea</taxon>
        <taxon>Dreissenidae</taxon>
        <taxon>Dreissena</taxon>
    </lineage>
</organism>
<gene>
    <name evidence="1" type="ORF">DPMN_111728</name>
</gene>
<dbReference type="EMBL" id="JAIWYP010000004">
    <property type="protein sequence ID" value="KAH3838320.1"/>
    <property type="molecule type" value="Genomic_DNA"/>
</dbReference>
<evidence type="ECO:0000313" key="2">
    <source>
        <dbReference type="Proteomes" id="UP000828390"/>
    </source>
</evidence>
<evidence type="ECO:0000313" key="1">
    <source>
        <dbReference type="EMBL" id="KAH3838320.1"/>
    </source>
</evidence>